<keyword evidence="1" id="KW-0548">Nucleotidyltransferase</keyword>
<reference evidence="1 2" key="1">
    <citation type="journal article" date="2021" name="Elife">
        <title>Chloroplast acquisition without the gene transfer in kleptoplastic sea slugs, Plakobranchus ocellatus.</title>
        <authorList>
            <person name="Maeda T."/>
            <person name="Takahashi S."/>
            <person name="Yoshida T."/>
            <person name="Shimamura S."/>
            <person name="Takaki Y."/>
            <person name="Nagai Y."/>
            <person name="Toyoda A."/>
            <person name="Suzuki Y."/>
            <person name="Arimoto A."/>
            <person name="Ishii H."/>
            <person name="Satoh N."/>
            <person name="Nishiyama T."/>
            <person name="Hasebe M."/>
            <person name="Maruyama T."/>
            <person name="Minagawa J."/>
            <person name="Obokata J."/>
            <person name="Shigenobu S."/>
        </authorList>
    </citation>
    <scope>NUCLEOTIDE SEQUENCE [LARGE SCALE GENOMIC DNA]</scope>
</reference>
<organism evidence="1 2">
    <name type="scientific">Plakobranchus ocellatus</name>
    <dbReference type="NCBI Taxonomy" id="259542"/>
    <lineage>
        <taxon>Eukaryota</taxon>
        <taxon>Metazoa</taxon>
        <taxon>Spiralia</taxon>
        <taxon>Lophotrochozoa</taxon>
        <taxon>Mollusca</taxon>
        <taxon>Gastropoda</taxon>
        <taxon>Heterobranchia</taxon>
        <taxon>Euthyneura</taxon>
        <taxon>Panpulmonata</taxon>
        <taxon>Sacoglossa</taxon>
        <taxon>Placobranchoidea</taxon>
        <taxon>Plakobranchidae</taxon>
        <taxon>Plakobranchus</taxon>
    </lineage>
</organism>
<keyword evidence="1" id="KW-0695">RNA-directed DNA polymerase</keyword>
<gene>
    <name evidence="1" type="ORF">PoB_005073400</name>
</gene>
<comment type="caution">
    <text evidence="1">The sequence shown here is derived from an EMBL/GenBank/DDBJ whole genome shotgun (WGS) entry which is preliminary data.</text>
</comment>
<keyword evidence="1" id="KW-0808">Transferase</keyword>
<dbReference type="AlphaFoldDB" id="A0AAV4BVJ8"/>
<proteinExistence type="predicted"/>
<accession>A0AAV4BVJ8</accession>
<evidence type="ECO:0000313" key="2">
    <source>
        <dbReference type="Proteomes" id="UP000735302"/>
    </source>
</evidence>
<dbReference type="Proteomes" id="UP000735302">
    <property type="component" value="Unassembled WGS sequence"/>
</dbReference>
<dbReference type="GO" id="GO:0003964">
    <property type="term" value="F:RNA-directed DNA polymerase activity"/>
    <property type="evidence" value="ECO:0007669"/>
    <property type="project" value="UniProtKB-KW"/>
</dbReference>
<dbReference type="EMBL" id="BLXT01005595">
    <property type="protein sequence ID" value="GFO24229.1"/>
    <property type="molecule type" value="Genomic_DNA"/>
</dbReference>
<sequence length="105" mass="11671">MLHQGSIPVARQPFQQPKSRTLTVGREKLETYLKKTYSDPTCEIPLEETTGLVWPAASGIKFDSKPPRLQEVIAVVNKARAKSSPGPNGVLYFLYKRCPNAQEAT</sequence>
<keyword evidence="2" id="KW-1185">Reference proteome</keyword>
<protein>
    <submittedName>
        <fullName evidence="1">Reverse transcriptase</fullName>
    </submittedName>
</protein>
<name>A0AAV4BVJ8_9GAST</name>
<evidence type="ECO:0000313" key="1">
    <source>
        <dbReference type="EMBL" id="GFO24229.1"/>
    </source>
</evidence>